<dbReference type="EMBL" id="CP046996">
    <property type="protein sequence ID" value="QGZ99718.1"/>
    <property type="molecule type" value="Genomic_DNA"/>
</dbReference>
<evidence type="ECO:0000313" key="3">
    <source>
        <dbReference type="EMBL" id="QGZ99718.1"/>
    </source>
</evidence>
<feature type="domain" description="Helix-hairpin-helix DNA-binding motif class 1" evidence="2">
    <location>
        <begin position="166"/>
        <end position="185"/>
    </location>
</feature>
<feature type="domain" description="Helix-hairpin-helix DNA-binding motif class 1" evidence="2">
    <location>
        <begin position="136"/>
        <end position="155"/>
    </location>
</feature>
<dbReference type="GO" id="GO:0015627">
    <property type="term" value="C:type II protein secretion system complex"/>
    <property type="evidence" value="ECO:0007669"/>
    <property type="project" value="TreeGrafter"/>
</dbReference>
<keyword evidence="1" id="KW-0472">Membrane</keyword>
<dbReference type="NCBIfam" id="TIGR00426">
    <property type="entry name" value="competence protein ComEA helix-hairpin-helix repeat region"/>
    <property type="match status" value="1"/>
</dbReference>
<dbReference type="PANTHER" id="PTHR21180:SF32">
    <property type="entry name" value="ENDONUCLEASE_EXONUCLEASE_PHOSPHATASE FAMILY DOMAIN-CONTAINING PROTEIN 1"/>
    <property type="match status" value="1"/>
</dbReference>
<reference evidence="3 4" key="1">
    <citation type="submission" date="2019-12" db="EMBL/GenBank/DDBJ databases">
        <title>Sequence classification of anaerobic respiratory reductive dehalogenases: First we see many, then we see few.</title>
        <authorList>
            <person name="Molenda O."/>
            <person name="Puentes Jacome L.A."/>
            <person name="Cao X."/>
            <person name="Nesbo C.L."/>
            <person name="Tang S."/>
            <person name="Morson N."/>
            <person name="Patron J."/>
            <person name="Lomheim L."/>
            <person name="Wishart D.S."/>
            <person name="Edwards E.A."/>
        </authorList>
    </citation>
    <scope>NUCLEOTIDE SEQUENCE [LARGE SCALE GENOMIC DNA]</scope>
    <source>
        <strain evidence="3 4">12DCA</strain>
    </source>
</reference>
<dbReference type="Gene3D" id="1.10.150.320">
    <property type="entry name" value="Photosystem II 12 kDa extrinsic protein"/>
    <property type="match status" value="1"/>
</dbReference>
<accession>A0A857DGR2</accession>
<sequence length="190" mass="20302">MEKKLRLLWWGILGVLLVLAAVKLFLPVNSPVEVNQAEENREIVVYISGAVVHPGLLHLSLNARLDDALQAAELTAEADLEVLNPAQKLKDGQKIIVASKSTGTGQLTGKTENSAAQPGTTGGLSTKVNINTAGINELDTIPGIGPALAQRIIDYRTENGWFSAPEEIQNVSGIGSKTYEKMEKYISVGS</sequence>
<keyword evidence="1" id="KW-1133">Transmembrane helix</keyword>
<dbReference type="Proteomes" id="UP000430508">
    <property type="component" value="Chromosome"/>
</dbReference>
<dbReference type="SUPFAM" id="SSF47781">
    <property type="entry name" value="RuvA domain 2-like"/>
    <property type="match status" value="1"/>
</dbReference>
<dbReference type="InterPro" id="IPR051675">
    <property type="entry name" value="Endo/Exo/Phosphatase_dom_1"/>
</dbReference>
<dbReference type="GO" id="GO:0015628">
    <property type="term" value="P:protein secretion by the type II secretion system"/>
    <property type="evidence" value="ECO:0007669"/>
    <property type="project" value="TreeGrafter"/>
</dbReference>
<dbReference type="GO" id="GO:0003677">
    <property type="term" value="F:DNA binding"/>
    <property type="evidence" value="ECO:0007669"/>
    <property type="project" value="InterPro"/>
</dbReference>
<dbReference type="PANTHER" id="PTHR21180">
    <property type="entry name" value="ENDONUCLEASE/EXONUCLEASE/PHOSPHATASE FAMILY DOMAIN-CONTAINING PROTEIN 1"/>
    <property type="match status" value="1"/>
</dbReference>
<dbReference type="InterPro" id="IPR004509">
    <property type="entry name" value="Competence_ComEA_HhH"/>
</dbReference>
<dbReference type="GO" id="GO:0006281">
    <property type="term" value="P:DNA repair"/>
    <property type="evidence" value="ECO:0007669"/>
    <property type="project" value="InterPro"/>
</dbReference>
<dbReference type="AlphaFoldDB" id="A0A857DGR2"/>
<dbReference type="RefSeq" id="WP_019226566.1">
    <property type="nucleotide sequence ID" value="NZ_CP046996.1"/>
</dbReference>
<proteinExistence type="predicted"/>
<evidence type="ECO:0000256" key="1">
    <source>
        <dbReference type="SAM" id="Phobius"/>
    </source>
</evidence>
<dbReference type="Pfam" id="PF12836">
    <property type="entry name" value="HHH_3"/>
    <property type="match status" value="1"/>
</dbReference>
<keyword evidence="1" id="KW-0812">Transmembrane</keyword>
<evidence type="ECO:0000313" key="4">
    <source>
        <dbReference type="Proteomes" id="UP000430508"/>
    </source>
</evidence>
<dbReference type="InterPro" id="IPR010994">
    <property type="entry name" value="RuvA_2-like"/>
</dbReference>
<gene>
    <name evidence="3" type="ORF">GQ588_03150</name>
</gene>
<name>A0A857DGR2_9FIRM</name>
<evidence type="ECO:0000259" key="2">
    <source>
        <dbReference type="SMART" id="SM00278"/>
    </source>
</evidence>
<organism evidence="3 4">
    <name type="scientific">Dehalobacter restrictus</name>
    <dbReference type="NCBI Taxonomy" id="55583"/>
    <lineage>
        <taxon>Bacteria</taxon>
        <taxon>Bacillati</taxon>
        <taxon>Bacillota</taxon>
        <taxon>Clostridia</taxon>
        <taxon>Eubacteriales</taxon>
        <taxon>Desulfitobacteriaceae</taxon>
        <taxon>Dehalobacter</taxon>
    </lineage>
</organism>
<dbReference type="InterPro" id="IPR003583">
    <property type="entry name" value="Hlx-hairpin-Hlx_DNA-bd_motif"/>
</dbReference>
<feature type="transmembrane region" description="Helical" evidence="1">
    <location>
        <begin position="7"/>
        <end position="26"/>
    </location>
</feature>
<dbReference type="SMART" id="SM00278">
    <property type="entry name" value="HhH1"/>
    <property type="match status" value="2"/>
</dbReference>
<protein>
    <submittedName>
        <fullName evidence="3">Helix-hairpin-helix domain-containing protein</fullName>
    </submittedName>
</protein>